<evidence type="ECO:0000256" key="1">
    <source>
        <dbReference type="ARBA" id="ARBA00022603"/>
    </source>
</evidence>
<dbReference type="InterPro" id="IPR001737">
    <property type="entry name" value="KsgA/Erm"/>
</dbReference>
<dbReference type="Pfam" id="PF00398">
    <property type="entry name" value="RrnaAD"/>
    <property type="match status" value="1"/>
</dbReference>
<dbReference type="InterPro" id="IPR029063">
    <property type="entry name" value="SAM-dependent_MTases_sf"/>
</dbReference>
<dbReference type="EC" id="2.1.1.184" evidence="7"/>
<keyword evidence="4 5" id="KW-0694">RNA-binding</keyword>
<name>A0AAW8ETJ7_9MICO</name>
<evidence type="ECO:0000256" key="2">
    <source>
        <dbReference type="ARBA" id="ARBA00022679"/>
    </source>
</evidence>
<accession>A0AAW8ETJ7</accession>
<dbReference type="PANTHER" id="PTHR11727">
    <property type="entry name" value="DIMETHYLADENOSINE TRANSFERASE"/>
    <property type="match status" value="1"/>
</dbReference>
<protein>
    <submittedName>
        <fullName evidence="7">23S rRNA (Adenine-N6)-dimethyltransferase</fullName>
        <ecNumber evidence="7">2.1.1.184</ecNumber>
    </submittedName>
</protein>
<evidence type="ECO:0000313" key="7">
    <source>
        <dbReference type="EMBL" id="MDQ0646750.1"/>
    </source>
</evidence>
<feature type="binding site" evidence="5">
    <location>
        <position position="41"/>
    </location>
    <ligand>
        <name>S-adenosyl-L-methionine</name>
        <dbReference type="ChEBI" id="CHEBI:59789"/>
    </ligand>
</feature>
<dbReference type="SUPFAM" id="SSF53335">
    <property type="entry name" value="S-adenosyl-L-methionine-dependent methyltransferases"/>
    <property type="match status" value="1"/>
</dbReference>
<dbReference type="RefSeq" id="WP_307294101.1">
    <property type="nucleotide sequence ID" value="NZ_JAUSXV010000001.1"/>
</dbReference>
<dbReference type="PROSITE" id="PS01131">
    <property type="entry name" value="RRNA_A_DIMETH"/>
    <property type="match status" value="1"/>
</dbReference>
<dbReference type="InterPro" id="IPR020596">
    <property type="entry name" value="rRNA_Ade_Mease_Trfase_CS"/>
</dbReference>
<evidence type="ECO:0000313" key="8">
    <source>
        <dbReference type="Proteomes" id="UP001244427"/>
    </source>
</evidence>
<comment type="caution">
    <text evidence="7">The sequence shown here is derived from an EMBL/GenBank/DDBJ whole genome shotgun (WGS) entry which is preliminary data.</text>
</comment>
<dbReference type="GO" id="GO:0003723">
    <property type="term" value="F:RNA binding"/>
    <property type="evidence" value="ECO:0007669"/>
    <property type="project" value="UniProtKB-UniRule"/>
</dbReference>
<comment type="similarity">
    <text evidence="5">Belongs to the class I-like SAM-binding methyltransferase superfamily. rRNA adenine N(6)-methyltransferase family.</text>
</comment>
<feature type="binding site" evidence="5">
    <location>
        <position position="84"/>
    </location>
    <ligand>
        <name>S-adenosyl-L-methionine</name>
        <dbReference type="ChEBI" id="CHEBI:59789"/>
    </ligand>
</feature>
<feature type="binding site" evidence="5">
    <location>
        <position position="98"/>
    </location>
    <ligand>
        <name>S-adenosyl-L-methionine</name>
        <dbReference type="ChEBI" id="CHEBI:59789"/>
    </ligand>
</feature>
<dbReference type="Proteomes" id="UP001244427">
    <property type="component" value="Unassembled WGS sequence"/>
</dbReference>
<evidence type="ECO:0000256" key="5">
    <source>
        <dbReference type="PROSITE-ProRule" id="PRU01026"/>
    </source>
</evidence>
<keyword evidence="2 5" id="KW-0808">Transferase</keyword>
<evidence type="ECO:0000256" key="3">
    <source>
        <dbReference type="ARBA" id="ARBA00022691"/>
    </source>
</evidence>
<proteinExistence type="inferred from homology"/>
<dbReference type="PANTHER" id="PTHR11727:SF7">
    <property type="entry name" value="DIMETHYLADENOSINE TRANSFERASE-RELATED"/>
    <property type="match status" value="1"/>
</dbReference>
<keyword evidence="1 5" id="KW-0489">Methyltransferase</keyword>
<dbReference type="PROSITE" id="PS51689">
    <property type="entry name" value="SAM_RNA_A_N6_MT"/>
    <property type="match status" value="1"/>
</dbReference>
<evidence type="ECO:0000259" key="6">
    <source>
        <dbReference type="SMART" id="SM00650"/>
    </source>
</evidence>
<organism evidence="7 8">
    <name type="scientific">Microbacterium natoriense</name>
    <dbReference type="NCBI Taxonomy" id="284570"/>
    <lineage>
        <taxon>Bacteria</taxon>
        <taxon>Bacillati</taxon>
        <taxon>Actinomycetota</taxon>
        <taxon>Actinomycetes</taxon>
        <taxon>Micrococcales</taxon>
        <taxon>Microbacteriaceae</taxon>
        <taxon>Microbacterium</taxon>
    </lineage>
</organism>
<dbReference type="GO" id="GO:0052910">
    <property type="term" value="F:23S rRNA (adenine(2085)-N(6))-dimethyltransferase activity"/>
    <property type="evidence" value="ECO:0007669"/>
    <property type="project" value="UniProtKB-EC"/>
</dbReference>
<feature type="binding site" evidence="5">
    <location>
        <position position="62"/>
    </location>
    <ligand>
        <name>S-adenosyl-L-methionine</name>
        <dbReference type="ChEBI" id="CHEBI:59789"/>
    </ligand>
</feature>
<sequence>MPRSTFGGRHELGQNFLVHRSSLDILAALASSTTGPILELGAGDGAITRRLATTGRHVTAIEIDEHRARRLARVLPHVHVVHADALHHPLDAPVIIGNIPFHLTTPILRRLLSTHSWKHAVLVTQWEVARKRAGVGARTMMTAQSAPWFEFALRGRVPAWGFVPRAGVDGGILTITRRASPLIPLRERQRYERFVRDVFTGRGGRLDSIVRRASTLTSASAARALSEAGVTPRALPRDLDAEQWAALWRAARG</sequence>
<dbReference type="GO" id="GO:0005829">
    <property type="term" value="C:cytosol"/>
    <property type="evidence" value="ECO:0007669"/>
    <property type="project" value="TreeGrafter"/>
</dbReference>
<reference evidence="7 8" key="1">
    <citation type="submission" date="2023-07" db="EMBL/GenBank/DDBJ databases">
        <title>Comparative genomics of wheat-associated soil bacteria to identify genetic determinants of phenazine resistance.</title>
        <authorList>
            <person name="Mouncey N."/>
        </authorList>
    </citation>
    <scope>NUCLEOTIDE SEQUENCE [LARGE SCALE GENOMIC DNA]</scope>
    <source>
        <strain evidence="7 8">W4I9-1</strain>
    </source>
</reference>
<dbReference type="CDD" id="cd02440">
    <property type="entry name" value="AdoMet_MTases"/>
    <property type="match status" value="1"/>
</dbReference>
<feature type="binding site" evidence="5">
    <location>
        <position position="17"/>
    </location>
    <ligand>
        <name>S-adenosyl-L-methionine</name>
        <dbReference type="ChEBI" id="CHEBI:59789"/>
    </ligand>
</feature>
<keyword evidence="3 5" id="KW-0949">S-adenosyl-L-methionine</keyword>
<feature type="binding site" evidence="5">
    <location>
        <position position="15"/>
    </location>
    <ligand>
        <name>S-adenosyl-L-methionine</name>
        <dbReference type="ChEBI" id="CHEBI:59789"/>
    </ligand>
</feature>
<dbReference type="Gene3D" id="3.40.50.150">
    <property type="entry name" value="Vaccinia Virus protein VP39"/>
    <property type="match status" value="1"/>
</dbReference>
<dbReference type="AlphaFoldDB" id="A0AAW8ETJ7"/>
<dbReference type="GO" id="GO:0000179">
    <property type="term" value="F:rRNA (adenine-N6,N6-)-dimethyltransferase activity"/>
    <property type="evidence" value="ECO:0007669"/>
    <property type="project" value="UniProtKB-UniRule"/>
</dbReference>
<dbReference type="EMBL" id="JAUSXV010000001">
    <property type="protein sequence ID" value="MDQ0646750.1"/>
    <property type="molecule type" value="Genomic_DNA"/>
</dbReference>
<dbReference type="NCBIfam" id="NF000499">
    <property type="entry name" value="Erm23S_rRNA_broad"/>
    <property type="match status" value="1"/>
</dbReference>
<dbReference type="SMART" id="SM00650">
    <property type="entry name" value="rADc"/>
    <property type="match status" value="1"/>
</dbReference>
<keyword evidence="8" id="KW-1185">Reference proteome</keyword>
<evidence type="ECO:0000256" key="4">
    <source>
        <dbReference type="ARBA" id="ARBA00022884"/>
    </source>
</evidence>
<feature type="domain" description="Ribosomal RNA adenine methylase transferase N-terminal" evidence="6">
    <location>
        <begin position="24"/>
        <end position="179"/>
    </location>
</feature>
<gene>
    <name evidence="7" type="ORF">QFZ53_000946</name>
</gene>
<dbReference type="InterPro" id="IPR020598">
    <property type="entry name" value="rRNA_Ade_methylase_Trfase_N"/>
</dbReference>